<proteinExistence type="predicted"/>
<feature type="domain" description="PH" evidence="2">
    <location>
        <begin position="1082"/>
        <end position="1189"/>
    </location>
</feature>
<evidence type="ECO:0000313" key="4">
    <source>
        <dbReference type="EMBL" id="CBN80925.1"/>
    </source>
</evidence>
<dbReference type="SMART" id="SM00233">
    <property type="entry name" value="PH"/>
    <property type="match status" value="1"/>
</dbReference>
<dbReference type="Pfam" id="PF00621">
    <property type="entry name" value="RhoGEF"/>
    <property type="match status" value="1"/>
</dbReference>
<dbReference type="GO" id="GO:0005085">
    <property type="term" value="F:guanyl-nucleotide exchange factor activity"/>
    <property type="evidence" value="ECO:0007669"/>
    <property type="project" value="InterPro"/>
</dbReference>
<evidence type="ECO:0000259" key="3">
    <source>
        <dbReference type="PROSITE" id="PS50010"/>
    </source>
</evidence>
<name>E6ZFH5_DICLA</name>
<feature type="compositionally biased region" description="Polar residues" evidence="1">
    <location>
        <begin position="781"/>
        <end position="790"/>
    </location>
</feature>
<feature type="compositionally biased region" description="Basic and acidic residues" evidence="1">
    <location>
        <begin position="812"/>
        <end position="822"/>
    </location>
</feature>
<dbReference type="CDD" id="cd13242">
    <property type="entry name" value="PH_puratrophin-1"/>
    <property type="match status" value="1"/>
</dbReference>
<dbReference type="SUPFAM" id="SSF48065">
    <property type="entry name" value="DBL homology domain (DH-domain)"/>
    <property type="match status" value="1"/>
</dbReference>
<dbReference type="EMBL" id="FQ310506">
    <property type="protein sequence ID" value="CBN80925.1"/>
    <property type="molecule type" value="Genomic_DNA"/>
</dbReference>
<dbReference type="InterPro" id="IPR000219">
    <property type="entry name" value="DH_dom"/>
</dbReference>
<gene>
    <name evidence="4" type="primary">PLEKHG4</name>
    <name evidence="4" type="ORF">DLA_It03500</name>
</gene>
<reference evidence="4" key="1">
    <citation type="journal article" date="2011" name="Comp. Biochem. Physiol. Part D Genomics Proteomics">
        <title>Analysis of single nucleotide polymorphisms in three chromosomes of European sea bass Dicentrarchus labrax.</title>
        <authorList>
            <person name="Kuhl H."/>
            <person name="Tine M."/>
            <person name="Hecht J."/>
            <person name="Knaust F."/>
            <person name="Reinhardt R."/>
        </authorList>
    </citation>
    <scope>NUCLEOTIDE SEQUENCE</scope>
</reference>
<reference evidence="4" key="2">
    <citation type="journal article" date="2011" name="Genomics">
        <title>Directed sequencing and annotation of three Dicentrarchus labrax L. chromosomes by applying Sanger- and pyrosequencing technologies on pooled DNA of comparatively mapped BAC clones.</title>
        <authorList>
            <person name="Kuhl H."/>
            <person name="Tine M."/>
            <person name="Beck A."/>
            <person name="Timmermann B."/>
            <person name="Kodira C."/>
            <person name="Reinhardt R."/>
        </authorList>
    </citation>
    <scope>NUCLEOTIDE SEQUENCE</scope>
</reference>
<feature type="region of interest" description="Disordered" evidence="1">
    <location>
        <begin position="52"/>
        <end position="73"/>
    </location>
</feature>
<evidence type="ECO:0000256" key="1">
    <source>
        <dbReference type="SAM" id="MobiDB-lite"/>
    </source>
</evidence>
<protein>
    <submittedName>
        <fullName evidence="4">Puratrophin-1</fullName>
    </submittedName>
</protein>
<dbReference type="InterPro" id="IPR035899">
    <property type="entry name" value="DBL_dom_sf"/>
</dbReference>
<dbReference type="InterPro" id="IPR052231">
    <property type="entry name" value="Rho_GEF_signaling-related"/>
</dbReference>
<dbReference type="Gene3D" id="1.20.58.60">
    <property type="match status" value="1"/>
</dbReference>
<dbReference type="SUPFAM" id="SSF50729">
    <property type="entry name" value="PH domain-like"/>
    <property type="match status" value="1"/>
</dbReference>
<evidence type="ECO:0000259" key="2">
    <source>
        <dbReference type="PROSITE" id="PS50003"/>
    </source>
</evidence>
<feature type="region of interest" description="Disordered" evidence="1">
    <location>
        <begin position="773"/>
        <end position="830"/>
    </location>
</feature>
<dbReference type="PROSITE" id="PS50010">
    <property type="entry name" value="DH_2"/>
    <property type="match status" value="1"/>
</dbReference>
<dbReference type="PANTHER" id="PTHR45845">
    <property type="entry name" value="RHO GUANINE NUCLEOTIDE EXCHANGE FACTOR-RELATED"/>
    <property type="match status" value="1"/>
</dbReference>
<accession>E6ZFH5</accession>
<sequence>MDHGRRPPKSYSKPLIKPVGWVSPNTWDSRNYREFEGDYVDLVDISKGKEFVDQKKGSHPNPPNSVLFKPVRPPPPVPLGNSVPCGRTLQYAEEPCTPCSQRRLGLEPTDQDLKCRYRDSYVAALKNPVTFERGSVDLLAALEEVGLCEDGELGSKGTLEAQRDELGSFCKHCNKPLISNELCQYRHRCEPTSENIASHLKDHQSFESENLMKEPPTVLKSTPGLSHSQRVQMKLISHQLGHNATHSLHSGSDLFLENCDGDIKPHQKVDVVKPSGKHKVKVRSLSTVSETSKGSPLLYKLNNRSHSDICPETITSIMQSKKVELLDQVTQKLERRKCPKKGSRDRTGRAVVEVHGDRKEWTSPLVSAQNVCELLLYLHSIPRKEIRELGMTLVINARKKPPSLQLYKALLMAQEQALHAVHSIVMLVDKDTCPRPEKQPGLQMDTVTSMKALNKTVEASQLTSDLGGTFTYSRTDWLQFHQVMNIHSVYTFVVSHSSIAFLEFPEVQQCIQEQKASMKEVLEDARLVTLQREGGAVLARMRREDFRFPQSEDYRDALESVTSLYNQVEEKLHVLVMRSNESLQHLEFLFRLRETEAKISTAGMWFNTEGEQKMKDSYTTDDTLVCTEKDLQNFDLFLIQSKEKQQYALTLVAEAEGIVAMSYSSPATDIFRTMVSTFKSNIDDFMLRAQQRYKELDTLVHVHRFCEKVEQGCYSAQTLSTLQMYEERLGGEFSTPHFQALKAKACTVGKGALMWNATWVQCQEVRQRLEEMQKKKGVDKNQIQQSTAANPQGEDGGMEKEKRKSKWRPRGHHSEADLRSTDLVEGGNGFPLHRPLGRSLSEGSYVSPHLTSISGFSPLNVRHKHCQSKTHPLEQNLQPVQNLPISHNESLWKLRRIMDELLSTEREYVKALGYVREHYFPELERADVPQDLRGQRGSIFGNLEKLHDFHRHHFLNELESCMNEPFRVGRCFLRHRESFALYALYSKNKPQSDSLLINHGQAFFKQKQLKLGDKMDLWSYLLKPVQRISKYSLLLQDMMRECGPGQNREMAEVKAALEVIHFQLRHGNNLLAMDAIHHCDVNLKEQGQLIRQDEFLVTFRKKKCFRHIFLFQELVLFSKTRKTDVGNDTYIYKQSFKTSDIGLTQNSGDSGLCFEIWFRKRKTQDTYTLQAGSREVKDAWTKDLERILWEQAVHNREVRMQERVFMGIGNKPFMDIQPSDAAISDRAVNYVLMGRGKTGFFLGIHCFHFSQ</sequence>
<dbReference type="InterPro" id="IPR001849">
    <property type="entry name" value="PH_domain"/>
</dbReference>
<dbReference type="PROSITE" id="PS50003">
    <property type="entry name" value="PH_DOMAIN"/>
    <property type="match status" value="1"/>
</dbReference>
<feature type="domain" description="DH" evidence="3">
    <location>
        <begin position="893"/>
        <end position="1070"/>
    </location>
</feature>
<dbReference type="Gene3D" id="1.20.900.10">
    <property type="entry name" value="Dbl homology (DH) domain"/>
    <property type="match status" value="1"/>
</dbReference>
<dbReference type="InterPro" id="IPR011993">
    <property type="entry name" value="PH-like_dom_sf"/>
</dbReference>
<reference evidence="4" key="3">
    <citation type="journal article" date="2011" name="Mar. Genomics">
        <title>Comparative analysis of intronless genes in teleost fish genomes: Insights into their evolution and molecular function.</title>
        <authorList>
            <person name="Tine M."/>
            <person name="Kuhl H."/>
            <person name="Beck A."/>
            <person name="Bargelloni L."/>
            <person name="Reinhardt R."/>
        </authorList>
    </citation>
    <scope>NUCLEOTIDE SEQUENCE</scope>
</reference>
<dbReference type="CDD" id="cd00160">
    <property type="entry name" value="RhoGEF"/>
    <property type="match status" value="1"/>
</dbReference>
<organism evidence="4">
    <name type="scientific">Dicentrarchus labrax</name>
    <name type="common">European seabass</name>
    <name type="synonym">Morone labrax</name>
    <dbReference type="NCBI Taxonomy" id="13489"/>
    <lineage>
        <taxon>Eukaryota</taxon>
        <taxon>Metazoa</taxon>
        <taxon>Chordata</taxon>
        <taxon>Craniata</taxon>
        <taxon>Vertebrata</taxon>
        <taxon>Euteleostomi</taxon>
        <taxon>Actinopterygii</taxon>
        <taxon>Neopterygii</taxon>
        <taxon>Teleostei</taxon>
        <taxon>Neoteleostei</taxon>
        <taxon>Acanthomorphata</taxon>
        <taxon>Eupercaria</taxon>
        <taxon>Moronidae</taxon>
        <taxon>Dicentrarchus</taxon>
    </lineage>
</organism>
<dbReference type="InterPro" id="IPR055251">
    <property type="entry name" value="SOS1_NGEF_PH"/>
</dbReference>
<dbReference type="Gene3D" id="2.30.29.30">
    <property type="entry name" value="Pleckstrin-homology domain (PH domain)/Phosphotyrosine-binding domain (PTB)"/>
    <property type="match status" value="1"/>
</dbReference>
<dbReference type="AlphaFoldDB" id="E6ZFH5"/>
<dbReference type="PANTHER" id="PTHR45845:SF2">
    <property type="entry name" value="RIKEN CDNA D630003M21 GENE"/>
    <property type="match status" value="1"/>
</dbReference>
<dbReference type="SMART" id="SM00325">
    <property type="entry name" value="RhoGEF"/>
    <property type="match status" value="1"/>
</dbReference>
<dbReference type="Pfam" id="PF22697">
    <property type="entry name" value="SOS1_NGEF_PH"/>
    <property type="match status" value="1"/>
</dbReference>